<dbReference type="CDD" id="cd06257">
    <property type="entry name" value="DnaJ"/>
    <property type="match status" value="1"/>
</dbReference>
<accession>A0A1W6AS22</accession>
<sequence length="292" mass="32977">MHLGGVNSLALALTAAFCGANQHNHGLLVSWALQGEGMACAPWYVRQRLRRASGRCGSCAALVFSFAPSIRLRGLKNVITITYRVKKREKTCEYDLKVVLLFHRKGNGPSHNSPAGQEIKKMNIQEALNVFGLSGELTEKDIKAAYRKAALKYHPDRNPLGAELMKAVNAAFDVLMANIDKINQFQSTDEHARYNYGDDLEKVLNVLSGLSGLVFEVIGNWVWISGETITHKETLKEIGCKWAAKKKQWFYRPDEHKSYWNREEHTIEEIRAKYGTTGQRRATGWQRVETRA</sequence>
<gene>
    <name evidence="3" type="primary">dnaJ</name>
</gene>
<geneLocation type="plasmid" evidence="3">
    <name>pIncX4_WCHEC1622</name>
</geneLocation>
<dbReference type="Gene3D" id="1.10.287.110">
    <property type="entry name" value="DnaJ domain"/>
    <property type="match status" value="1"/>
</dbReference>
<proteinExistence type="predicted"/>
<evidence type="ECO:0000259" key="2">
    <source>
        <dbReference type="PROSITE" id="PS50076"/>
    </source>
</evidence>
<keyword evidence="3" id="KW-0614">Plasmid</keyword>
<dbReference type="PANTHER" id="PTHR24074">
    <property type="entry name" value="CO-CHAPERONE PROTEIN DJLA"/>
    <property type="match status" value="1"/>
</dbReference>
<reference evidence="3" key="1">
    <citation type="submission" date="2017-02" db="EMBL/GenBank/DDBJ databases">
        <title>The complete sequence of plasmid pIncX4_WCHEC1622.</title>
        <authorList>
            <person name="Zhao F."/>
            <person name="Feng Y."/>
            <person name="Zong Z."/>
        </authorList>
    </citation>
    <scope>NUCLEOTIDE SEQUENCE</scope>
    <source>
        <strain evidence="3">WCHEC1622</strain>
        <plasmid evidence="3">pIncX4_WCHEC1622</plasmid>
    </source>
</reference>
<keyword evidence="1" id="KW-0143">Chaperone</keyword>
<dbReference type="Pfam" id="PF00226">
    <property type="entry name" value="DnaJ"/>
    <property type="match status" value="1"/>
</dbReference>
<evidence type="ECO:0000256" key="1">
    <source>
        <dbReference type="ARBA" id="ARBA00023186"/>
    </source>
</evidence>
<dbReference type="InterPro" id="IPR001623">
    <property type="entry name" value="DnaJ_domain"/>
</dbReference>
<dbReference type="SMART" id="SM00271">
    <property type="entry name" value="DnaJ"/>
    <property type="match status" value="1"/>
</dbReference>
<name>A0A1W6AS22_ECOLX</name>
<dbReference type="PRINTS" id="PR00625">
    <property type="entry name" value="JDOMAIN"/>
</dbReference>
<dbReference type="InterPro" id="IPR036869">
    <property type="entry name" value="J_dom_sf"/>
</dbReference>
<dbReference type="InterPro" id="IPR050817">
    <property type="entry name" value="DjlA_DnaK_co-chaperone"/>
</dbReference>
<organism evidence="3">
    <name type="scientific">Escherichia coli</name>
    <dbReference type="NCBI Taxonomy" id="562"/>
    <lineage>
        <taxon>Bacteria</taxon>
        <taxon>Pseudomonadati</taxon>
        <taxon>Pseudomonadota</taxon>
        <taxon>Gammaproteobacteria</taxon>
        <taxon>Enterobacterales</taxon>
        <taxon>Enterobacteriaceae</taxon>
        <taxon>Escherichia</taxon>
    </lineage>
</organism>
<dbReference type="SUPFAM" id="SSF46565">
    <property type="entry name" value="Chaperone J-domain"/>
    <property type="match status" value="1"/>
</dbReference>
<evidence type="ECO:0000313" key="3">
    <source>
        <dbReference type="EMBL" id="ARJ33933.1"/>
    </source>
</evidence>
<feature type="domain" description="J" evidence="2">
    <location>
        <begin position="126"/>
        <end position="192"/>
    </location>
</feature>
<dbReference type="AlphaFoldDB" id="A0A1W6AS22"/>
<dbReference type="PROSITE" id="PS50076">
    <property type="entry name" value="DNAJ_2"/>
    <property type="match status" value="1"/>
</dbReference>
<dbReference type="EMBL" id="KY652381">
    <property type="protein sequence ID" value="ARJ33933.1"/>
    <property type="molecule type" value="Genomic_DNA"/>
</dbReference>
<protein>
    <submittedName>
        <fullName evidence="3">Molecular chaperone DnaJ</fullName>
    </submittedName>
</protein>